<evidence type="ECO:0000256" key="7">
    <source>
        <dbReference type="ARBA" id="ARBA00023306"/>
    </source>
</evidence>
<evidence type="ECO:0000256" key="3">
    <source>
        <dbReference type="ARBA" id="ARBA00022618"/>
    </source>
</evidence>
<dbReference type="PANTHER" id="PTHR37479:SF1">
    <property type="entry name" value="CELL DIVISION PROTEIN FTSL"/>
    <property type="match status" value="1"/>
</dbReference>
<dbReference type="RefSeq" id="WP_018947379.1">
    <property type="nucleotide sequence ID" value="NZ_MUZR01000058.1"/>
</dbReference>
<keyword evidence="6 8" id="KW-0472">Membrane</keyword>
<comment type="caution">
    <text evidence="10">The sequence shown here is derived from an EMBL/GenBank/DDBJ whole genome shotgun (WGS) entry which is preliminary data.</text>
</comment>
<evidence type="ECO:0000256" key="9">
    <source>
        <dbReference type="NCBIfam" id="TIGR02209"/>
    </source>
</evidence>
<protein>
    <recommendedName>
        <fullName evidence="8 9">Cell division protein FtsL</fullName>
    </recommendedName>
</protein>
<evidence type="ECO:0000313" key="11">
    <source>
        <dbReference type="Proteomes" id="UP000189177"/>
    </source>
</evidence>
<gene>
    <name evidence="8" type="primary">ftsL</name>
    <name evidence="10" type="ORF">B1A74_12310</name>
</gene>
<keyword evidence="11" id="KW-1185">Reference proteome</keyword>
<comment type="subcellular location">
    <subcellularLocation>
        <location evidence="8">Cell inner membrane</location>
        <topology evidence="8">Single-pass type II membrane protein</topology>
    </subcellularLocation>
    <subcellularLocation>
        <location evidence="1">Cell membrane</location>
        <topology evidence="1">Single-pass type II membrane protein</topology>
    </subcellularLocation>
    <text evidence="8">Localizes to the division septum where it forms a ring structure.</text>
</comment>
<keyword evidence="7 8" id="KW-0131">Cell cycle</keyword>
<dbReference type="Proteomes" id="UP000189177">
    <property type="component" value="Unassembled WGS sequence"/>
</dbReference>
<evidence type="ECO:0000256" key="4">
    <source>
        <dbReference type="ARBA" id="ARBA00022692"/>
    </source>
</evidence>
<comment type="function">
    <text evidence="8">Essential cell division protein. May link together the upstream cell division proteins, which are predominantly cytoplasmic, with the downstream cell division proteins, which are predominantly periplasmic.</text>
</comment>
<dbReference type="NCBIfam" id="TIGR02209">
    <property type="entry name" value="ftsL_broad"/>
    <property type="match status" value="1"/>
</dbReference>
<keyword evidence="2 8" id="KW-1003">Cell membrane</keyword>
<dbReference type="GO" id="GO:0005886">
    <property type="term" value="C:plasma membrane"/>
    <property type="evidence" value="ECO:0007669"/>
    <property type="project" value="UniProtKB-SubCell"/>
</dbReference>
<dbReference type="OrthoDB" id="5298556at2"/>
<organism evidence="10 11">
    <name type="scientific">Thioalkalivibrio halophilus</name>
    <dbReference type="NCBI Taxonomy" id="252474"/>
    <lineage>
        <taxon>Bacteria</taxon>
        <taxon>Pseudomonadati</taxon>
        <taxon>Pseudomonadota</taxon>
        <taxon>Gammaproteobacteria</taxon>
        <taxon>Chromatiales</taxon>
        <taxon>Ectothiorhodospiraceae</taxon>
        <taxon>Thioalkalivibrio</taxon>
    </lineage>
</organism>
<comment type="subunit">
    <text evidence="8">Part of a complex composed of FtsB, FtsL and FtsQ.</text>
</comment>
<sequence length="94" mass="10617">MVWRGLAIVALSVGAFASAIGVVVARHEARQAFVEQQAVLAERDRLNLEWTRLQIEQSTWATPGRIERHAREELGMSRPDADRLVVIGRDAWVR</sequence>
<dbReference type="GO" id="GO:0043093">
    <property type="term" value="P:FtsZ-dependent cytokinesis"/>
    <property type="evidence" value="ECO:0007669"/>
    <property type="project" value="UniProtKB-UniRule"/>
</dbReference>
<evidence type="ECO:0000256" key="5">
    <source>
        <dbReference type="ARBA" id="ARBA00022989"/>
    </source>
</evidence>
<dbReference type="EMBL" id="MUZR01000058">
    <property type="protein sequence ID" value="OOC09183.1"/>
    <property type="molecule type" value="Genomic_DNA"/>
</dbReference>
<dbReference type="GO" id="GO:0032153">
    <property type="term" value="C:cell division site"/>
    <property type="evidence" value="ECO:0007669"/>
    <property type="project" value="UniProtKB-UniRule"/>
</dbReference>
<proteinExistence type="inferred from homology"/>
<dbReference type="Pfam" id="PF04999">
    <property type="entry name" value="FtsL"/>
    <property type="match status" value="1"/>
</dbReference>
<keyword evidence="4 8" id="KW-0812">Transmembrane</keyword>
<keyword evidence="5 8" id="KW-1133">Transmembrane helix</keyword>
<dbReference type="STRING" id="252474.B1A74_12310"/>
<evidence type="ECO:0000256" key="6">
    <source>
        <dbReference type="ARBA" id="ARBA00023136"/>
    </source>
</evidence>
<keyword evidence="3 8" id="KW-0132">Cell division</keyword>
<dbReference type="PANTHER" id="PTHR37479">
    <property type="entry name" value="CELL DIVISION PROTEIN FTSL"/>
    <property type="match status" value="1"/>
</dbReference>
<evidence type="ECO:0000313" key="10">
    <source>
        <dbReference type="EMBL" id="OOC09183.1"/>
    </source>
</evidence>
<dbReference type="AlphaFoldDB" id="A0A1V2ZWH8"/>
<dbReference type="InterPro" id="IPR011922">
    <property type="entry name" value="Cell_div_FtsL"/>
</dbReference>
<evidence type="ECO:0000256" key="8">
    <source>
        <dbReference type="HAMAP-Rule" id="MF_00910"/>
    </source>
</evidence>
<evidence type="ECO:0000256" key="2">
    <source>
        <dbReference type="ARBA" id="ARBA00022475"/>
    </source>
</evidence>
<dbReference type="HAMAP" id="MF_00910">
    <property type="entry name" value="FtsL"/>
    <property type="match status" value="1"/>
</dbReference>
<reference evidence="10 11" key="1">
    <citation type="submission" date="2017-02" db="EMBL/GenBank/DDBJ databases">
        <title>Genomic diversity within the haloalkaliphilic genus Thioalkalivibrio.</title>
        <authorList>
            <person name="Ahn A.-C."/>
            <person name="Meier-Kolthoff J."/>
            <person name="Overmars L."/>
            <person name="Richter M."/>
            <person name="Woyke T."/>
            <person name="Sorokin D.Y."/>
            <person name="Muyzer G."/>
        </authorList>
    </citation>
    <scope>NUCLEOTIDE SEQUENCE [LARGE SCALE GENOMIC DNA]</scope>
    <source>
        <strain evidence="10 11">HL17</strain>
    </source>
</reference>
<evidence type="ECO:0000256" key="1">
    <source>
        <dbReference type="ARBA" id="ARBA00004401"/>
    </source>
</evidence>
<name>A0A1V2ZWH8_9GAMM</name>
<accession>A0A1V2ZWH8</accession>
<comment type="similarity">
    <text evidence="8">Belongs to the FtsL family.</text>
</comment>
<keyword evidence="8" id="KW-0997">Cell inner membrane</keyword>